<name>A0AAV0I285_9ROSI</name>
<evidence type="ECO:0000313" key="1">
    <source>
        <dbReference type="EMBL" id="CAI0391709.1"/>
    </source>
</evidence>
<gene>
    <name evidence="1" type="ORF">LITE_LOCUS7241</name>
</gene>
<dbReference type="AlphaFoldDB" id="A0AAV0I285"/>
<evidence type="ECO:0000313" key="2">
    <source>
        <dbReference type="Proteomes" id="UP001154282"/>
    </source>
</evidence>
<comment type="caution">
    <text evidence="1">The sequence shown here is derived from an EMBL/GenBank/DDBJ whole genome shotgun (WGS) entry which is preliminary data.</text>
</comment>
<sequence>HRRFPAVIPTPPVSASRFPTRIHSTAACRETSPPHYPLCSPSSSLLEWKRTCGM</sequence>
<feature type="non-terminal residue" evidence="1">
    <location>
        <position position="1"/>
    </location>
</feature>
<reference evidence="1" key="1">
    <citation type="submission" date="2022-08" db="EMBL/GenBank/DDBJ databases">
        <authorList>
            <person name="Gutierrez-Valencia J."/>
        </authorList>
    </citation>
    <scope>NUCLEOTIDE SEQUENCE</scope>
</reference>
<proteinExistence type="predicted"/>
<dbReference type="Proteomes" id="UP001154282">
    <property type="component" value="Unassembled WGS sequence"/>
</dbReference>
<accession>A0AAV0I285</accession>
<dbReference type="EMBL" id="CAMGYJ010000003">
    <property type="protein sequence ID" value="CAI0391709.1"/>
    <property type="molecule type" value="Genomic_DNA"/>
</dbReference>
<organism evidence="1 2">
    <name type="scientific">Linum tenue</name>
    <dbReference type="NCBI Taxonomy" id="586396"/>
    <lineage>
        <taxon>Eukaryota</taxon>
        <taxon>Viridiplantae</taxon>
        <taxon>Streptophyta</taxon>
        <taxon>Embryophyta</taxon>
        <taxon>Tracheophyta</taxon>
        <taxon>Spermatophyta</taxon>
        <taxon>Magnoliopsida</taxon>
        <taxon>eudicotyledons</taxon>
        <taxon>Gunneridae</taxon>
        <taxon>Pentapetalae</taxon>
        <taxon>rosids</taxon>
        <taxon>fabids</taxon>
        <taxon>Malpighiales</taxon>
        <taxon>Linaceae</taxon>
        <taxon>Linum</taxon>
    </lineage>
</organism>
<keyword evidence="2" id="KW-1185">Reference proteome</keyword>
<protein>
    <submittedName>
        <fullName evidence="1">Uncharacterized protein</fullName>
    </submittedName>
</protein>